<comment type="caution">
    <text evidence="1">The sequence shown here is derived from an EMBL/GenBank/DDBJ whole genome shotgun (WGS) entry which is preliminary data.</text>
</comment>
<keyword evidence="2" id="KW-1185">Reference proteome</keyword>
<sequence length="608" mass="65456">MTGLERLIFFGWLMQGTLCQGTVDKTNCTASGKPTVLVQASKPVLEGQEVSLTCNSSGIPPPHITWHIVRESGTSLWGSGKVLQITIMADVTKFYCEANNTCGSQTSEVTKLDVQYPPKTTSVSVNPSGHVMEGTDVTLSCSSNANPGVTSFTWYQVNGDQETKLGVKKVIRVRVSVDDNTFYCEAENKYGKRKSTLLKVDVRYPPKNTVASANPSGPVLEKSLVTLTCQSDAKPAVTNYLWYAADEGQNPTVNGSEQNLTVAGASGRTRYYCKVDNEHGSGRSTEIRLEVNYRPRNTSVSVVRSSSAESEGGLAVLTCSSDARPPASKYTWFRVREGVTESAGAGQNLTLYVADITDGGEYSCQAENGHGKDQSTPTNASIEFSPQIRSSSSCLRSKSQMTCTCESHGNPAPSVHWSLSGQPIKNALDTRIREEPLGKTGLRSTVTLRQSEEDTDTPLCLSVNSQGSASLQLCIASTGYQMLSFLIGVGAGAAGMLLLGVSMLLIASCTLRRMHSTTTWNLKTEDKTDLMLTDWTLPQEEDSLYTSTATPSRSQQPNGAKRTNGDANGPSQDHHGPPTNASNCHHTPLPHAHDLPPGDREVPDRKGE</sequence>
<proteinExistence type="predicted"/>
<gene>
    <name evidence="1" type="ORF">DPEC_G00229580</name>
</gene>
<name>A0ACC2G1Q0_DALPE</name>
<organism evidence="1 2">
    <name type="scientific">Dallia pectoralis</name>
    <name type="common">Alaska blackfish</name>
    <dbReference type="NCBI Taxonomy" id="75939"/>
    <lineage>
        <taxon>Eukaryota</taxon>
        <taxon>Metazoa</taxon>
        <taxon>Chordata</taxon>
        <taxon>Craniata</taxon>
        <taxon>Vertebrata</taxon>
        <taxon>Euteleostomi</taxon>
        <taxon>Actinopterygii</taxon>
        <taxon>Neopterygii</taxon>
        <taxon>Teleostei</taxon>
        <taxon>Protacanthopterygii</taxon>
        <taxon>Esociformes</taxon>
        <taxon>Umbridae</taxon>
        <taxon>Dallia</taxon>
    </lineage>
</organism>
<dbReference type="EMBL" id="CM055746">
    <property type="protein sequence ID" value="KAJ7997491.1"/>
    <property type="molecule type" value="Genomic_DNA"/>
</dbReference>
<protein>
    <submittedName>
        <fullName evidence="1">Uncharacterized protein</fullName>
    </submittedName>
</protein>
<dbReference type="Proteomes" id="UP001157502">
    <property type="component" value="Chromosome 19"/>
</dbReference>
<evidence type="ECO:0000313" key="1">
    <source>
        <dbReference type="EMBL" id="KAJ7997491.1"/>
    </source>
</evidence>
<evidence type="ECO:0000313" key="2">
    <source>
        <dbReference type="Proteomes" id="UP001157502"/>
    </source>
</evidence>
<reference evidence="1" key="1">
    <citation type="submission" date="2021-05" db="EMBL/GenBank/DDBJ databases">
        <authorList>
            <person name="Pan Q."/>
            <person name="Jouanno E."/>
            <person name="Zahm M."/>
            <person name="Klopp C."/>
            <person name="Cabau C."/>
            <person name="Louis A."/>
            <person name="Berthelot C."/>
            <person name="Parey E."/>
            <person name="Roest Crollius H."/>
            <person name="Montfort J."/>
            <person name="Robinson-Rechavi M."/>
            <person name="Bouchez O."/>
            <person name="Lampietro C."/>
            <person name="Lopez Roques C."/>
            <person name="Donnadieu C."/>
            <person name="Postlethwait J."/>
            <person name="Bobe J."/>
            <person name="Dillon D."/>
            <person name="Chandos A."/>
            <person name="von Hippel F."/>
            <person name="Guiguen Y."/>
        </authorList>
    </citation>
    <scope>NUCLEOTIDE SEQUENCE</scope>
    <source>
        <strain evidence="1">YG-Jan2019</strain>
    </source>
</reference>
<accession>A0ACC2G1Q0</accession>